<reference evidence="2" key="1">
    <citation type="journal article" date="2019" name="Int. J. Syst. Evol. Microbiol.">
        <title>The Global Catalogue of Microorganisms (GCM) 10K type strain sequencing project: providing services to taxonomists for standard genome sequencing and annotation.</title>
        <authorList>
            <consortium name="The Broad Institute Genomics Platform"/>
            <consortium name="The Broad Institute Genome Sequencing Center for Infectious Disease"/>
            <person name="Wu L."/>
            <person name="Ma J."/>
        </authorList>
    </citation>
    <scope>NUCLEOTIDE SEQUENCE [LARGE SCALE GENOMIC DNA]</scope>
    <source>
        <strain evidence="2">CCUG 58127</strain>
    </source>
</reference>
<evidence type="ECO:0000313" key="1">
    <source>
        <dbReference type="EMBL" id="MFC6704394.1"/>
    </source>
</evidence>
<proteinExistence type="predicted"/>
<dbReference type="Proteomes" id="UP001596298">
    <property type="component" value="Unassembled WGS sequence"/>
</dbReference>
<dbReference type="EMBL" id="JBHSWH010000001">
    <property type="protein sequence ID" value="MFC6704394.1"/>
    <property type="molecule type" value="Genomic_DNA"/>
</dbReference>
<evidence type="ECO:0000313" key="2">
    <source>
        <dbReference type="Proteomes" id="UP001596298"/>
    </source>
</evidence>
<accession>A0ABW2ABZ9</accession>
<keyword evidence="2" id="KW-1185">Reference proteome</keyword>
<organism evidence="1 2">
    <name type="scientific">Flexivirga alba</name>
    <dbReference type="NCBI Taxonomy" id="702742"/>
    <lineage>
        <taxon>Bacteria</taxon>
        <taxon>Bacillati</taxon>
        <taxon>Actinomycetota</taxon>
        <taxon>Actinomycetes</taxon>
        <taxon>Micrococcales</taxon>
        <taxon>Dermacoccaceae</taxon>
        <taxon>Flexivirga</taxon>
    </lineage>
</organism>
<protein>
    <submittedName>
        <fullName evidence="1">Thiol-disulfide oxidoreductase DCC family protein</fullName>
    </submittedName>
</protein>
<dbReference type="InterPro" id="IPR007263">
    <property type="entry name" value="DCC1-like"/>
</dbReference>
<comment type="caution">
    <text evidence="1">The sequence shown here is derived from an EMBL/GenBank/DDBJ whole genome shotgun (WGS) entry which is preliminary data.</text>
</comment>
<sequence length="124" mass="12948">MKPTLLYDADCGFCTKAAGFAPRLHLKVEVASLQSVDLDALGVSPERAVVEMPFVHADGSVVYGPEAIAAALQTGPAPLRVVGRIITLPGIDRIAKPTYAWVAKHRHQLPGGTPACALPPSAPS</sequence>
<name>A0ABW2ABZ9_9MICO</name>
<dbReference type="RefSeq" id="WP_382398581.1">
    <property type="nucleotide sequence ID" value="NZ_JBHSWH010000001.1"/>
</dbReference>
<dbReference type="Pfam" id="PF04134">
    <property type="entry name" value="DCC1-like"/>
    <property type="match status" value="1"/>
</dbReference>
<gene>
    <name evidence="1" type="ORF">ACFQDH_03715</name>
</gene>